<feature type="compositionally biased region" description="Polar residues" evidence="1">
    <location>
        <begin position="1454"/>
        <end position="1474"/>
    </location>
</feature>
<dbReference type="Proteomes" id="UP000005408">
    <property type="component" value="Unassembled WGS sequence"/>
</dbReference>
<dbReference type="InterPro" id="IPR016024">
    <property type="entry name" value="ARM-type_fold"/>
</dbReference>
<feature type="compositionally biased region" description="Polar residues" evidence="1">
    <location>
        <begin position="659"/>
        <end position="669"/>
    </location>
</feature>
<dbReference type="Pfam" id="PF14776">
    <property type="entry name" value="UNC-79"/>
    <property type="match status" value="1"/>
</dbReference>
<feature type="compositionally biased region" description="Basic residues" evidence="1">
    <location>
        <begin position="1485"/>
        <end position="1494"/>
    </location>
</feature>
<dbReference type="InterPro" id="IPR024855">
    <property type="entry name" value="UNC79"/>
</dbReference>
<name>A0A8W8I460_MAGGI</name>
<feature type="region of interest" description="Disordered" evidence="1">
    <location>
        <begin position="659"/>
        <end position="693"/>
    </location>
</feature>
<feature type="compositionally biased region" description="Polar residues" evidence="1">
    <location>
        <begin position="818"/>
        <end position="834"/>
    </location>
</feature>
<feature type="compositionally biased region" description="Polar residues" evidence="1">
    <location>
        <begin position="1582"/>
        <end position="1608"/>
    </location>
</feature>
<feature type="compositionally biased region" description="Low complexity" evidence="1">
    <location>
        <begin position="1609"/>
        <end position="1619"/>
    </location>
</feature>
<evidence type="ECO:0000313" key="2">
    <source>
        <dbReference type="EnsemblMetazoa" id="G12301.2:cds"/>
    </source>
</evidence>
<feature type="region of interest" description="Disordered" evidence="1">
    <location>
        <begin position="813"/>
        <end position="845"/>
    </location>
</feature>
<organism evidence="2 3">
    <name type="scientific">Magallana gigas</name>
    <name type="common">Pacific oyster</name>
    <name type="synonym">Crassostrea gigas</name>
    <dbReference type="NCBI Taxonomy" id="29159"/>
    <lineage>
        <taxon>Eukaryota</taxon>
        <taxon>Metazoa</taxon>
        <taxon>Spiralia</taxon>
        <taxon>Lophotrochozoa</taxon>
        <taxon>Mollusca</taxon>
        <taxon>Bivalvia</taxon>
        <taxon>Autobranchia</taxon>
        <taxon>Pteriomorphia</taxon>
        <taxon>Ostreida</taxon>
        <taxon>Ostreoidea</taxon>
        <taxon>Ostreidae</taxon>
        <taxon>Magallana</taxon>
    </lineage>
</organism>
<reference evidence="2" key="1">
    <citation type="submission" date="2022-08" db="UniProtKB">
        <authorList>
            <consortium name="EnsemblMetazoa"/>
        </authorList>
    </citation>
    <scope>IDENTIFICATION</scope>
    <source>
        <strain evidence="2">05x7-T-G4-1.051#20</strain>
    </source>
</reference>
<feature type="region of interest" description="Disordered" evidence="1">
    <location>
        <begin position="1711"/>
        <end position="1735"/>
    </location>
</feature>
<feature type="region of interest" description="Disordered" evidence="1">
    <location>
        <begin position="1400"/>
        <end position="1421"/>
    </location>
</feature>
<keyword evidence="3" id="KW-1185">Reference proteome</keyword>
<protein>
    <recommendedName>
        <fullName evidence="4">Unc-79-like protein</fullName>
    </recommendedName>
</protein>
<dbReference type="PANTHER" id="PTHR21696:SF2">
    <property type="entry name" value="PROTEIN UNC-79 HOMOLOG"/>
    <property type="match status" value="1"/>
</dbReference>
<sequence length="2372" mass="269282">MTTRAATFNSKIKNLKDYRFRILNNLTPQPSGIEIENTLKYFSQTLRSVLKDVPNIPAESYGPRQRDSVRQSVFPNLNYTGLYYAILNMIDIVPTMQMKQIEIGEYVLKVLGCLVPFLEHDLLDSLPYTVASTLAIFPPTLHKDTIDLLCSNMLPMTLGYDGCFEPSYASESAAAIITMVLQHTDNGSFHSQILECFMSIKRDLIKDILSIVAYGPFTARAPAANLLFYYWPQLNPALTDRRGIHYKYTAWPPVLCQRQGCVNSGNCQAVKMCLNPALAIHSGDKPPPLYICSDCADELRKEHSEYITDILLPMSHVSTVCENKNCKSEDNLAICTCFSIECASYNGNRPIRYCEDCDNQRHKTQKGELHIYHRSIPDIWDCNMEVQRYLTDGIVSLLKEAQPIESKRLLEMGEEYQQTTAEEDQLQLIEDERKLLSRYGIWLLVELCTPRDDIPIEVLGRLLGMLFQWFDATAYLPDDNVGNALERLKNEYVCDWLDEVAKTHFEVIVSCLLPHPAEYARVGGFWDTLCSRTVQIKEGLNCFFCLVPYDVITFEIWDYVMPYWLEAIRTEVPSEDLHHLKVLLNKSFDMDLCPLPFGTDSDKMYHFISERFDDNSAYVQEQALQWLQILSTLDIYLPIHMLLSMFISGVQNMTELLKQQKTAEPQSTTEDPKPAQHQSIPRHSPEEECPPPLSPVKTHVIVEAFEIYDRETELVLPCYIMMLDLILKQLELQNFPKYLGLYNETSRQIMQLLSLMLGTPWDGTHICSDEQQANSCMFCQNTALWHQVTSQVMQNFCPLSQVKIPTKEIPRVDESKRMSATPTCMSRKGSMTSNDDPESTAEEREKEVPGFEMTNMPLHLQLYHSFLQELGTITDTDAAFALLTSMKYLILNGECLNYTVTQFPDYVKFSLSKYLIPNLWKLLKAKQSQLAYVAVPLMLHCLTLPTGSDIFWKLVEEDFTNEEWKIRFAAVEKVTVLARFLETDGLQNNQVIQTALAHAFCLLIGSVEDINAAVAQRATQYLETIKYAAIKCLCKCLEFQFDHVISDRIMILQRLHLMSNILKDQDILNWEFFLARFDALSLEAQIDLENSGEIACLTDLTSSDRDSEHFLRKLNRARFALARTDSIRSVSSSAKPPYRRAVSVPMHLLTKTTPPKETRSKWKLLMYKVLLEQAKEKACIRQQSAPHFNLGRRMTTRMQFGAFSNIFPGGNIKEFTDEESNFTALLQKAMDMEGVDRDTVYQLVALLMRFMVTVRQDDDRKKDNRIQNIVLRHLNVLLGYNQTEKSFSVPPHKLRSSAVFNAFLSGVPFVLDRNLELGNQILPITLLLLQYGPSPQRYASDYQPPNYTLWYLEPHTRISWLTTLLVILYKYQFYTSPVSAIIQTLVRVVINTIDAQHHRCKKHEDGFLPPSPSMLRSKDSTKVNDLENIQETDTPPQSPKVKDTVEVNLMSPPEYSTVQYKANNTDNVSPSEEGQGQEVVETPRRPSKQRKPPRRIIEYTEPETEKGFKGRKQSPRRAAEIRRVQPNLPTSERSTSPARIETTHTPEVKAEEIPSVDTIMAKQLKEFSEKEDRSKVKDTYNAGPQVSQVSQMTDASKVTMFSSSVTDASSTLTGLTSTTERSNDMTSEVESGAEDSEKQTTSDTDGEKYTGGATDSGDADTQEEGKDLSHTASLLKGTQPRFRARKPRKTGLITVELQKAFPELNEQLQEEAAVKPGGRRARKSELLSKQKATKKASSSRYGENIMVERCPECNAVLEQYDEDTIGYCVIVLATFIHREPALATPLLLETLQCVSRIASSSPYVWQVDSNVMVPGNSVSIARQFIRCVLHQLAPNGIFPMLFQSNFDDVNFFKTMAAALADFTELPCHAPIQLLLEGLNNKKSLPSDTIILLLNNLADYMNCISLETSAPMWNSIVGSFEIFFRKLYTVLTTPFDPSSLLKIMISILKVSGINNSRSILDPFSKLLSFTILNCSFKLQQVLDICSLCNRVFAKERDKLFLTRTVIFELVQALKFKHSLPDENFLLLVQFVVLDAGSTLGSTNIVSEMLMLYNLQSQMLISTCAAECMRDHLHECTEFVADLHTLTKIKNNMKGGSSSLNEDTLGNQLKSGIAQFVALEITRGNGRDNRAISRYLPWLYHPPSTVQQGPKEFTDCIGHIRLLSWLLIGSLTHTGMTEGTAPISCQPIPLDASSYIAEHVLVIMTGFDERSKDSVLHMSSLFHAFILCQLWTMYCESTAAQYPMDSENHKLASTMVMDFWGRVTPGILQMLNTPKELAEMVNLHFLSLMEALRECNSSVLAKLYPMWTSILFTYHSQLPGHLQVRLQTVENWKPPSTSKDQASFSILLTWLKRIQFKLGQVEVQSSAATQFYSV</sequence>
<dbReference type="EnsemblMetazoa" id="G12301.2">
    <property type="protein sequence ID" value="G12301.2:cds"/>
    <property type="gene ID" value="G12301"/>
</dbReference>
<feature type="region of interest" description="Disordered" evidence="1">
    <location>
        <begin position="1452"/>
        <end position="1689"/>
    </location>
</feature>
<accession>A0A8W8I460</accession>
<evidence type="ECO:0008006" key="4">
    <source>
        <dbReference type="Google" id="ProtNLM"/>
    </source>
</evidence>
<dbReference type="SUPFAM" id="SSF48371">
    <property type="entry name" value="ARM repeat"/>
    <property type="match status" value="1"/>
</dbReference>
<feature type="compositionally biased region" description="Basic and acidic residues" evidence="1">
    <location>
        <begin position="1541"/>
        <end position="1552"/>
    </location>
</feature>
<evidence type="ECO:0000256" key="1">
    <source>
        <dbReference type="SAM" id="MobiDB-lite"/>
    </source>
</evidence>
<feature type="compositionally biased region" description="Basic and acidic residues" evidence="1">
    <location>
        <begin position="1495"/>
        <end position="1508"/>
    </location>
</feature>
<proteinExistence type="predicted"/>
<feature type="compositionally biased region" description="Basic and acidic residues" evidence="1">
    <location>
        <begin position="1635"/>
        <end position="1648"/>
    </location>
</feature>
<feature type="compositionally biased region" description="Basic and acidic residues" evidence="1">
    <location>
        <begin position="1563"/>
        <end position="1578"/>
    </location>
</feature>
<evidence type="ECO:0000313" key="3">
    <source>
        <dbReference type="Proteomes" id="UP000005408"/>
    </source>
</evidence>
<feature type="compositionally biased region" description="Polar residues" evidence="1">
    <location>
        <begin position="1527"/>
        <end position="1537"/>
    </location>
</feature>
<dbReference type="PANTHER" id="PTHR21696">
    <property type="entry name" value="PROTEIN UNC-79 HOMOLOG"/>
    <property type="match status" value="1"/>
</dbReference>